<dbReference type="Gene3D" id="4.10.220.110">
    <property type="match status" value="1"/>
</dbReference>
<reference evidence="6" key="1">
    <citation type="submission" date="2021-01" db="EMBL/GenBank/DDBJ databases">
        <title>Genome seq and assembly of Tabrizicola sp. KVB23.</title>
        <authorList>
            <person name="Chhetri G."/>
        </authorList>
    </citation>
    <scope>NUCLEOTIDE SEQUENCE</scope>
    <source>
        <strain evidence="6">KVB23</strain>
    </source>
</reference>
<feature type="domain" description="Gp5/Type VI secretion system Vgr protein OB-fold" evidence="4">
    <location>
        <begin position="377"/>
        <end position="451"/>
    </location>
</feature>
<dbReference type="RefSeq" id="WP_202662123.1">
    <property type="nucleotide sequence ID" value="NZ_JAESVP010000009.1"/>
</dbReference>
<evidence type="ECO:0000256" key="3">
    <source>
        <dbReference type="ARBA" id="ARBA00022525"/>
    </source>
</evidence>
<dbReference type="SUPFAM" id="SSF69349">
    <property type="entry name" value="Phage fibre proteins"/>
    <property type="match status" value="1"/>
</dbReference>
<comment type="similarity">
    <text evidence="2">Belongs to the VgrG protein family.</text>
</comment>
<dbReference type="PANTHER" id="PTHR32305">
    <property type="match status" value="1"/>
</dbReference>
<keyword evidence="3" id="KW-0964">Secreted</keyword>
<evidence type="ECO:0000256" key="2">
    <source>
        <dbReference type="ARBA" id="ARBA00005558"/>
    </source>
</evidence>
<evidence type="ECO:0000313" key="7">
    <source>
        <dbReference type="Proteomes" id="UP000619033"/>
    </source>
</evidence>
<dbReference type="Pfam" id="PF22178">
    <property type="entry name" value="Gp5_trimer_C"/>
    <property type="match status" value="1"/>
</dbReference>
<name>A0A8J7MZ80_9RHOB</name>
<dbReference type="GO" id="GO:0005576">
    <property type="term" value="C:extracellular region"/>
    <property type="evidence" value="ECO:0007669"/>
    <property type="project" value="UniProtKB-SubCell"/>
</dbReference>
<dbReference type="InterPro" id="IPR017847">
    <property type="entry name" value="T6SS_RhsGE_Vgr_subset"/>
</dbReference>
<evidence type="ECO:0000259" key="5">
    <source>
        <dbReference type="Pfam" id="PF22178"/>
    </source>
</evidence>
<dbReference type="InterPro" id="IPR054030">
    <property type="entry name" value="Gp5_Vgr_C"/>
</dbReference>
<dbReference type="Pfam" id="PF04717">
    <property type="entry name" value="Phage_base_V"/>
    <property type="match status" value="1"/>
</dbReference>
<evidence type="ECO:0000259" key="4">
    <source>
        <dbReference type="Pfam" id="PF04717"/>
    </source>
</evidence>
<dbReference type="Pfam" id="PF05954">
    <property type="entry name" value="Phage_GPD"/>
    <property type="match status" value="1"/>
</dbReference>
<dbReference type="InterPro" id="IPR006531">
    <property type="entry name" value="Gp5/Vgr_OB"/>
</dbReference>
<protein>
    <submittedName>
        <fullName evidence="6">Type VI secretion system tip protein VgrG</fullName>
    </submittedName>
</protein>
<keyword evidence="7" id="KW-1185">Reference proteome</keyword>
<dbReference type="Gene3D" id="3.55.50.10">
    <property type="entry name" value="Baseplate protein-like domains"/>
    <property type="match status" value="1"/>
</dbReference>
<proteinExistence type="inferred from homology"/>
<dbReference type="Gene3D" id="2.40.50.230">
    <property type="entry name" value="Gp5 N-terminal domain"/>
    <property type="match status" value="1"/>
</dbReference>
<feature type="domain" description="Gp5/Type VI secretion system Vgr C-terminal trimerisation" evidence="5">
    <location>
        <begin position="468"/>
        <end position="546"/>
    </location>
</feature>
<evidence type="ECO:0000313" key="6">
    <source>
        <dbReference type="EMBL" id="MBL4929579.1"/>
    </source>
</evidence>
<dbReference type="AlphaFoldDB" id="A0A8J7MZ80"/>
<organism evidence="6 7">
    <name type="scientific">Fuscibacter oryzae</name>
    <dbReference type="NCBI Taxonomy" id="2803939"/>
    <lineage>
        <taxon>Bacteria</taxon>
        <taxon>Pseudomonadati</taxon>
        <taxon>Pseudomonadota</taxon>
        <taxon>Alphaproteobacteria</taxon>
        <taxon>Rhodobacterales</taxon>
        <taxon>Paracoccaceae</taxon>
        <taxon>Fuscibacter</taxon>
    </lineage>
</organism>
<comment type="subcellular location">
    <subcellularLocation>
        <location evidence="1">Secreted</location>
    </subcellularLocation>
</comment>
<dbReference type="SUPFAM" id="SSF69255">
    <property type="entry name" value="gp5 N-terminal domain-like"/>
    <property type="match status" value="1"/>
</dbReference>
<dbReference type="SUPFAM" id="SSF69279">
    <property type="entry name" value="Phage tail proteins"/>
    <property type="match status" value="2"/>
</dbReference>
<dbReference type="NCBIfam" id="TIGR03361">
    <property type="entry name" value="VI_Rhs_Vgr"/>
    <property type="match status" value="1"/>
</dbReference>
<dbReference type="InterPro" id="IPR050708">
    <property type="entry name" value="T6SS_VgrG/RHS"/>
</dbReference>
<dbReference type="PANTHER" id="PTHR32305:SF15">
    <property type="entry name" value="PROTEIN RHSA-RELATED"/>
    <property type="match status" value="1"/>
</dbReference>
<dbReference type="InterPro" id="IPR037026">
    <property type="entry name" value="Vgr_OB-fold_dom_sf"/>
</dbReference>
<comment type="caution">
    <text evidence="6">The sequence shown here is derived from an EMBL/GenBank/DDBJ whole genome shotgun (WGS) entry which is preliminary data.</text>
</comment>
<dbReference type="Proteomes" id="UP000619033">
    <property type="component" value="Unassembled WGS sequence"/>
</dbReference>
<dbReference type="InterPro" id="IPR006533">
    <property type="entry name" value="T6SS_Vgr_RhsGE"/>
</dbReference>
<accession>A0A8J7MZ80</accession>
<evidence type="ECO:0000256" key="1">
    <source>
        <dbReference type="ARBA" id="ARBA00004613"/>
    </source>
</evidence>
<dbReference type="NCBIfam" id="TIGR01646">
    <property type="entry name" value="vgr_GE"/>
    <property type="match status" value="1"/>
</dbReference>
<dbReference type="Gene3D" id="2.30.110.50">
    <property type="match status" value="1"/>
</dbReference>
<sequence length="607" mass="66385">MPAANSQEQRPNKMTLGPNKDELVLLDLSGTEYVNDLSQFLVRGLSQAPVKMDSLLGTEAAVCIEVAPDKTRTFHQIIASVRYGGNEQGGHTYEFELRPWLWLLSHRVNSRIFHEKTVQDIIRQVCNDSLGALARIRFDTSLGTTVREYTVQYNESDMAFVRRLLEEEGINFHFDMKAGQHELVLTDNAASFPMAAVSSVEYNPTDQGGIKGAHSFAMVADQRQVTPGAFRTSDYDFKAPTTGMEKTAEHSRPYEHSTFEVYRYPGNYTEGGPGQPIANRRRDALRTKDCVVMAQGFAPSLTAGSRFSLSKASDSGLNGSYAVLQARHEFSANTYRSGAGGGRRSAPYQGSYILTKESNPIAPDPVTPKPRVFGPQTAVVVDGADSSSDEYSRIKVKFFWDQNDQSMFCRVAQMWAGKNWGTVFVPRVDMEVVVDFLHGDIDQPIITGCVYNAQNPAPWDLASDRTISGIKTETMGGGGYNELSFDDKSGAEKIHIHAQKDYVADIENDSTKTIGGNYKTDITGTRTITVQGDSSLKSMASVKIEATSSIELVCGTSKITMDPGGIKISALNIEVSATAQLKTTGLQAQHGASVDLSIQSAIVRINS</sequence>
<dbReference type="EMBL" id="JAESVP010000009">
    <property type="protein sequence ID" value="MBL4929579.1"/>
    <property type="molecule type" value="Genomic_DNA"/>
</dbReference>
<gene>
    <name evidence="6" type="primary">tssI</name>
    <name evidence="6" type="ORF">JI744_15850</name>
</gene>